<keyword evidence="2" id="KW-0863">Zinc-finger</keyword>
<evidence type="ECO:0000313" key="8">
    <source>
        <dbReference type="Proteomes" id="UP001210231"/>
    </source>
</evidence>
<feature type="compositionally biased region" description="Basic and acidic residues" evidence="5">
    <location>
        <begin position="107"/>
        <end position="120"/>
    </location>
</feature>
<keyword evidence="8" id="KW-1185">Reference proteome</keyword>
<dbReference type="PANTHER" id="PTHR33823">
    <property type="entry name" value="RNA POLYMERASE-BINDING TRANSCRIPTION FACTOR DKSA-RELATED"/>
    <property type="match status" value="1"/>
</dbReference>
<evidence type="ECO:0000313" key="7">
    <source>
        <dbReference type="EMBL" id="MDA3614553.1"/>
    </source>
</evidence>
<name>A0ABT4UI91_9BACT</name>
<dbReference type="Proteomes" id="UP001210231">
    <property type="component" value="Unassembled WGS sequence"/>
</dbReference>
<dbReference type="SUPFAM" id="SSF109635">
    <property type="entry name" value="DnaK suppressor protein DksA, alpha-hairpin domain"/>
    <property type="match status" value="1"/>
</dbReference>
<dbReference type="InterPro" id="IPR000962">
    <property type="entry name" value="Znf_DskA_TraR"/>
</dbReference>
<feature type="zinc finger region" description="dksA C4-type" evidence="4">
    <location>
        <begin position="319"/>
        <end position="343"/>
    </location>
</feature>
<dbReference type="EMBL" id="JAQGEF010000006">
    <property type="protein sequence ID" value="MDA3614553.1"/>
    <property type="molecule type" value="Genomic_DNA"/>
</dbReference>
<dbReference type="PANTHER" id="PTHR33823:SF2">
    <property type="entry name" value="RNA POLYMERASE-BINDING TRANSCRIPTION FACTOR DKSA"/>
    <property type="match status" value="1"/>
</dbReference>
<dbReference type="InterPro" id="IPR037187">
    <property type="entry name" value="DnaK_N"/>
</dbReference>
<feature type="region of interest" description="Disordered" evidence="5">
    <location>
        <begin position="70"/>
        <end position="186"/>
    </location>
</feature>
<feature type="domain" description="Zinc finger DksA/TraR C4-type" evidence="6">
    <location>
        <begin position="315"/>
        <end position="348"/>
    </location>
</feature>
<keyword evidence="3" id="KW-0862">Zinc</keyword>
<protein>
    <submittedName>
        <fullName evidence="7">TraR/DksA C4-type zinc finger protein</fullName>
    </submittedName>
</protein>
<evidence type="ECO:0000259" key="6">
    <source>
        <dbReference type="Pfam" id="PF01258"/>
    </source>
</evidence>
<keyword evidence="1" id="KW-0479">Metal-binding</keyword>
<dbReference type="RefSeq" id="WP_407030878.1">
    <property type="nucleotide sequence ID" value="NZ_JAQGEF010000006.1"/>
</dbReference>
<accession>A0ABT4UI91</accession>
<evidence type="ECO:0000256" key="1">
    <source>
        <dbReference type="ARBA" id="ARBA00022723"/>
    </source>
</evidence>
<evidence type="ECO:0000256" key="4">
    <source>
        <dbReference type="PROSITE-ProRule" id="PRU00510"/>
    </source>
</evidence>
<feature type="compositionally biased region" description="Basic and acidic residues" evidence="5">
    <location>
        <begin position="128"/>
        <end position="172"/>
    </location>
</feature>
<evidence type="ECO:0000256" key="5">
    <source>
        <dbReference type="SAM" id="MobiDB-lite"/>
    </source>
</evidence>
<reference evidence="7 8" key="1">
    <citation type="submission" date="2022-12" db="EMBL/GenBank/DDBJ databases">
        <title>Chitinophagaceae gen. sp. nov., a new member of the family Chitinophagaceae, isolated from soil in a chemical factory.</title>
        <authorList>
            <person name="Ke Z."/>
        </authorList>
    </citation>
    <scope>NUCLEOTIDE SEQUENCE [LARGE SCALE GENOMIC DNA]</scope>
    <source>
        <strain evidence="7 8">LY-5</strain>
    </source>
</reference>
<gene>
    <name evidence="7" type="ORF">O3P16_07015</name>
</gene>
<evidence type="ECO:0000256" key="3">
    <source>
        <dbReference type="ARBA" id="ARBA00022833"/>
    </source>
</evidence>
<dbReference type="Pfam" id="PF01258">
    <property type="entry name" value="zf-dskA_traR"/>
    <property type="match status" value="1"/>
</dbReference>
<sequence length="349" mass="37684">MAKKLPTTATNKKAEAKKAKPAPAKAVKAAVKKTSKEAPKALVKAKAAPAKKDVKASVKKAAVATAAVKPSSKAKVSEVKKATKPIKKSTVASKTAPTKAVTKPAVVKKEPVKAPAKKAEAINIKKKPVSEVKKQKETTPAKETKVKAKETVSVEKPSKVKSAAKNDVEVESSKAPAKKAAAKKEEPLKPVKLPKITSTGKVNYTPDFTTSVLDIPAKEEKISSAPALRYSDSDLAEFKNLILKKLEAAKKEMNYLQGLITRKDAMGGDNDDGRYMTMEDGSLSMEREQLSQLASRQITFIDHLEKALIRIENKTYGVCRVTGKLIDKARLRAVPHATLSMEAKEKQTR</sequence>
<feature type="region of interest" description="Disordered" evidence="5">
    <location>
        <begin position="1"/>
        <end position="56"/>
    </location>
</feature>
<proteinExistence type="predicted"/>
<dbReference type="Gene3D" id="1.20.120.910">
    <property type="entry name" value="DksA, coiled-coil domain"/>
    <property type="match status" value="1"/>
</dbReference>
<feature type="compositionally biased region" description="Low complexity" evidence="5">
    <location>
        <begin position="88"/>
        <end position="105"/>
    </location>
</feature>
<organism evidence="7 8">
    <name type="scientific">Polluticaenibacter yanchengensis</name>
    <dbReference type="NCBI Taxonomy" id="3014562"/>
    <lineage>
        <taxon>Bacteria</taxon>
        <taxon>Pseudomonadati</taxon>
        <taxon>Bacteroidota</taxon>
        <taxon>Chitinophagia</taxon>
        <taxon>Chitinophagales</taxon>
        <taxon>Chitinophagaceae</taxon>
        <taxon>Polluticaenibacter</taxon>
    </lineage>
</organism>
<comment type="caution">
    <text evidence="7">The sequence shown here is derived from an EMBL/GenBank/DDBJ whole genome shotgun (WGS) entry which is preliminary data.</text>
</comment>
<dbReference type="PROSITE" id="PS51128">
    <property type="entry name" value="ZF_DKSA_2"/>
    <property type="match status" value="1"/>
</dbReference>
<evidence type="ECO:0000256" key="2">
    <source>
        <dbReference type="ARBA" id="ARBA00022771"/>
    </source>
</evidence>